<gene>
    <name evidence="4" type="ORF">G7Y89_g4370</name>
</gene>
<feature type="domain" description="Ubiquitin 3 binding protein But2 C-terminal" evidence="2">
    <location>
        <begin position="358"/>
        <end position="488"/>
    </location>
</feature>
<dbReference type="Proteomes" id="UP000566819">
    <property type="component" value="Unassembled WGS sequence"/>
</dbReference>
<accession>A0A8H4W4C8</accession>
<dbReference type="Pfam" id="PF22799">
    <property type="entry name" value="PIR1-like_C"/>
    <property type="match status" value="1"/>
</dbReference>
<keyword evidence="5" id="KW-1185">Reference proteome</keyword>
<comment type="caution">
    <text evidence="4">The sequence shown here is derived from an EMBL/GenBank/DDBJ whole genome shotgun (WGS) entry which is preliminary data.</text>
</comment>
<feature type="signal peptide" evidence="1">
    <location>
        <begin position="1"/>
        <end position="15"/>
    </location>
</feature>
<organism evidence="4 5">
    <name type="scientific">Cudoniella acicularis</name>
    <dbReference type="NCBI Taxonomy" id="354080"/>
    <lineage>
        <taxon>Eukaryota</taxon>
        <taxon>Fungi</taxon>
        <taxon>Dikarya</taxon>
        <taxon>Ascomycota</taxon>
        <taxon>Pezizomycotina</taxon>
        <taxon>Leotiomycetes</taxon>
        <taxon>Helotiales</taxon>
        <taxon>Tricladiaceae</taxon>
        <taxon>Cudoniella</taxon>
    </lineage>
</organism>
<reference evidence="4 5" key="1">
    <citation type="submission" date="2020-03" db="EMBL/GenBank/DDBJ databases">
        <title>Draft Genome Sequence of Cudoniella acicularis.</title>
        <authorList>
            <person name="Buettner E."/>
            <person name="Kellner H."/>
        </authorList>
    </citation>
    <scope>NUCLEOTIDE SEQUENCE [LARGE SCALE GENOMIC DNA]</scope>
    <source>
        <strain evidence="4 5">DSM 108380</strain>
    </source>
</reference>
<proteinExistence type="predicted"/>
<evidence type="ECO:0000313" key="5">
    <source>
        <dbReference type="Proteomes" id="UP000566819"/>
    </source>
</evidence>
<dbReference type="EMBL" id="JAAMPI010000235">
    <property type="protein sequence ID" value="KAF4633748.1"/>
    <property type="molecule type" value="Genomic_DNA"/>
</dbReference>
<dbReference type="Pfam" id="PF09792">
    <property type="entry name" value="But2"/>
    <property type="match status" value="1"/>
</dbReference>
<dbReference type="PANTHER" id="PTHR39613">
    <property type="entry name" value="ANCHORED CELL WALL PROTEIN, PUTATIVE (AFU_ORTHOLOGUE AFUA_4G08960)-RELATED"/>
    <property type="match status" value="1"/>
</dbReference>
<name>A0A8H4W4C8_9HELO</name>
<dbReference type="PANTHER" id="PTHR39613:SF1">
    <property type="entry name" value="ANCHORED CELL WALL PROTEIN, PUTATIVE (AFU_ORTHOLOGUE AFUA_4G08960)-RELATED"/>
    <property type="match status" value="1"/>
</dbReference>
<dbReference type="InterPro" id="IPR054508">
    <property type="entry name" value="PIR1-like_C"/>
</dbReference>
<feature type="domain" description="Cell wall mannoprotein PIR1-like C-terminal" evidence="3">
    <location>
        <begin position="61"/>
        <end position="134"/>
    </location>
</feature>
<dbReference type="InterPro" id="IPR018620">
    <property type="entry name" value="Ubiquitin3-bd_protein_But2_C"/>
</dbReference>
<evidence type="ECO:0000313" key="4">
    <source>
        <dbReference type="EMBL" id="KAF4633748.1"/>
    </source>
</evidence>
<protein>
    <recommendedName>
        <fullName evidence="6">Ubiquitin 3 binding protein But2 C-terminal domain-containing protein</fullName>
    </recommendedName>
</protein>
<dbReference type="AlphaFoldDB" id="A0A8H4W4C8"/>
<evidence type="ECO:0008006" key="6">
    <source>
        <dbReference type="Google" id="ProtNLM"/>
    </source>
</evidence>
<evidence type="ECO:0000259" key="3">
    <source>
        <dbReference type="Pfam" id="PF22799"/>
    </source>
</evidence>
<sequence length="552" mass="56656">MNTFVTLSLVLGASAFAVPRSSCSFGLTASGGKTGTIGQLSDGQNRIGGGLSPATFTVSNGGITDEAGRGCILTPSVEQFQCDQGVGPTYGFAIESNGTLISSGSSVFYACPASDTEWNLYTTPVIGQEKCVEISLTASGCGAQTSAIQAATTVTVYNCGVPSSTSEVATSAPQVTTSIPVVAESSTSVVAQSSAAESSSSYATVSETTVPSVPESSSVVVSIPTVVPVEASSSVYAQTSSLAISTGTVIPVEVSSSVYVQTSVPLSTISTVPVEESSSIYVQTTLPISPSGTAESVSSQPIISSTSVIITSTSQTPATSSLTVSSTYTSSSTSSTVLSSTSSCATALTGSSTSGNYQYPHLIIPVSSVSPTTAYGSSYFGNISSTTSTLFNFDIPTSYSGHTCSLIFLLPLSSQLETSSYTFSGSGSIDFLQMAEAATQETTWDTVPSVEEDLGTFTVSEGSSTLVESFACPAGETVTFEMKAEGDTIPSSLLSIKRYVEEDFISVAAAHSNSVAKSPVPRVLMHNNFNFQISTSLLWGCLVTYLRFHFAP</sequence>
<evidence type="ECO:0000259" key="2">
    <source>
        <dbReference type="Pfam" id="PF09792"/>
    </source>
</evidence>
<dbReference type="OrthoDB" id="4657524at2759"/>
<evidence type="ECO:0000256" key="1">
    <source>
        <dbReference type="SAM" id="SignalP"/>
    </source>
</evidence>
<feature type="chain" id="PRO_5034218525" description="Ubiquitin 3 binding protein But2 C-terminal domain-containing protein" evidence="1">
    <location>
        <begin position="16"/>
        <end position="552"/>
    </location>
</feature>
<keyword evidence="1" id="KW-0732">Signal</keyword>